<dbReference type="Gene3D" id="3.40.50.300">
    <property type="entry name" value="P-loop containing nucleotide triphosphate hydrolases"/>
    <property type="match status" value="1"/>
</dbReference>
<dbReference type="InterPro" id="IPR027417">
    <property type="entry name" value="P-loop_NTPase"/>
</dbReference>
<accession>A0A2S0HZR5</accession>
<protein>
    <submittedName>
        <fullName evidence="2">ATPase</fullName>
    </submittedName>
</protein>
<evidence type="ECO:0000313" key="2">
    <source>
        <dbReference type="EMBL" id="AVI52152.1"/>
    </source>
</evidence>
<dbReference type="RefSeq" id="WP_105217392.1">
    <property type="nucleotide sequence ID" value="NZ_CP027062.1"/>
</dbReference>
<gene>
    <name evidence="2" type="ORF">C5O00_13710</name>
</gene>
<dbReference type="Pfam" id="PF13521">
    <property type="entry name" value="AAA_28"/>
    <property type="match status" value="1"/>
</dbReference>
<feature type="domain" description="NadR/Ttd14 AAA" evidence="1">
    <location>
        <begin position="5"/>
        <end position="169"/>
    </location>
</feature>
<reference evidence="2 3" key="1">
    <citation type="submission" date="2018-02" db="EMBL/GenBank/DDBJ databases">
        <title>Genomic analysis of the strain RR4-38 isolated from a seawater recirculating aquaculture system.</title>
        <authorList>
            <person name="Kim Y.-S."/>
            <person name="Jang Y.H."/>
            <person name="Kim K.-H."/>
        </authorList>
    </citation>
    <scope>NUCLEOTIDE SEQUENCE [LARGE SCALE GENOMIC DNA]</scope>
    <source>
        <strain evidence="2 3">RR4-38</strain>
    </source>
</reference>
<evidence type="ECO:0000259" key="1">
    <source>
        <dbReference type="Pfam" id="PF13521"/>
    </source>
</evidence>
<dbReference type="KEGG" id="aue:C5O00_13710"/>
<dbReference type="Proteomes" id="UP000238442">
    <property type="component" value="Chromosome"/>
</dbReference>
<dbReference type="OrthoDB" id="5638848at2"/>
<organism evidence="2 3">
    <name type="scientific">Pukyongia salina</name>
    <dbReference type="NCBI Taxonomy" id="2094025"/>
    <lineage>
        <taxon>Bacteria</taxon>
        <taxon>Pseudomonadati</taxon>
        <taxon>Bacteroidota</taxon>
        <taxon>Flavobacteriia</taxon>
        <taxon>Flavobacteriales</taxon>
        <taxon>Flavobacteriaceae</taxon>
        <taxon>Pukyongia</taxon>
    </lineage>
</organism>
<evidence type="ECO:0000313" key="3">
    <source>
        <dbReference type="Proteomes" id="UP000238442"/>
    </source>
</evidence>
<dbReference type="AlphaFoldDB" id="A0A2S0HZR5"/>
<sequence length="181" mass="20883">MKTKRIVITGGPGSGKTTLVKELEAKGFACLHEISRQIILEAQQQGIDQLFLEDPLLFSRKLLEGRLAQFREASDYNEEILFYDRGLPDVTAYLDYLGTSYPDEFRESCATYKYDAVFVLPPWPDIYTQDNERYESFTEAEKIFEHLVNGYSAYNYNVHEVPIGKVSTRIDYILKHLIGLH</sequence>
<dbReference type="InterPro" id="IPR038727">
    <property type="entry name" value="NadR/Ttd14_AAA_dom"/>
</dbReference>
<dbReference type="SUPFAM" id="SSF52540">
    <property type="entry name" value="P-loop containing nucleoside triphosphate hydrolases"/>
    <property type="match status" value="1"/>
</dbReference>
<keyword evidence="3" id="KW-1185">Reference proteome</keyword>
<name>A0A2S0HZR5_9FLAO</name>
<dbReference type="EMBL" id="CP027062">
    <property type="protein sequence ID" value="AVI52152.1"/>
    <property type="molecule type" value="Genomic_DNA"/>
</dbReference>
<dbReference type="CDD" id="cd02019">
    <property type="entry name" value="NK"/>
    <property type="match status" value="1"/>
</dbReference>
<proteinExistence type="predicted"/>